<feature type="transmembrane region" description="Helical" evidence="8">
    <location>
        <begin position="28"/>
        <end position="49"/>
    </location>
</feature>
<feature type="transmembrane region" description="Helical" evidence="8">
    <location>
        <begin position="329"/>
        <end position="347"/>
    </location>
</feature>
<protein>
    <recommendedName>
        <fullName evidence="8">L-lactate permease</fullName>
    </recommendedName>
</protein>
<feature type="transmembrane region" description="Helical" evidence="8">
    <location>
        <begin position="101"/>
        <end position="120"/>
    </location>
</feature>
<keyword evidence="7 8" id="KW-0472">Membrane</keyword>
<keyword evidence="6 8" id="KW-1133">Transmembrane helix</keyword>
<dbReference type="GO" id="GO:0015295">
    <property type="term" value="F:solute:proton symporter activity"/>
    <property type="evidence" value="ECO:0007669"/>
    <property type="project" value="TreeGrafter"/>
</dbReference>
<accession>A0A845L3F0</accession>
<comment type="subcellular location">
    <subcellularLocation>
        <location evidence="1 8">Cell membrane</location>
        <topology evidence="1 8">Multi-pass membrane protein</topology>
    </subcellularLocation>
</comment>
<evidence type="ECO:0000256" key="1">
    <source>
        <dbReference type="ARBA" id="ARBA00004651"/>
    </source>
</evidence>
<feature type="transmembrane region" description="Helical" evidence="8">
    <location>
        <begin position="209"/>
        <end position="229"/>
    </location>
</feature>
<feature type="transmembrane region" description="Helical" evidence="8">
    <location>
        <begin position="55"/>
        <end position="80"/>
    </location>
</feature>
<evidence type="ECO:0000256" key="4">
    <source>
        <dbReference type="ARBA" id="ARBA00022475"/>
    </source>
</evidence>
<feature type="transmembrane region" description="Helical" evidence="8">
    <location>
        <begin position="406"/>
        <end position="433"/>
    </location>
</feature>
<keyword evidence="4 8" id="KW-1003">Cell membrane</keyword>
<dbReference type="AlphaFoldDB" id="A0A845L3F0"/>
<comment type="function">
    <text evidence="8">Uptake of L-lactate across the membrane. Can also transport D-lactate and glycolate.</text>
</comment>
<evidence type="ECO:0000256" key="5">
    <source>
        <dbReference type="ARBA" id="ARBA00022692"/>
    </source>
</evidence>
<evidence type="ECO:0000256" key="6">
    <source>
        <dbReference type="ARBA" id="ARBA00022989"/>
    </source>
</evidence>
<comment type="similarity">
    <text evidence="2 8">Belongs to the lactate permease family.</text>
</comment>
<sequence length="522" mass="55405">MALSLSLILLPIAVIVLLMTWRRMAADLSGMVGWLLTLLIACLFFSTSWEAGLRASLAGVVSSFPVSLMVLTSILQITFMERTGALKRIVVFVKTLAPQDKAVQIMLLNVGAGTLLVSIGATPVSILPPILVALGYSTFVAVALPAIGFDALCTYALLGAPLVVFADLTGTSLVQSAQVFSKFLPVISTLIGFGMLWIVGRWELVRKGFLPCLIAGFTNGGTAVAISYIPFFASGVVLTGVIAGFCTILSMLLYLKVTGRPIIDRSSLTEADRAVEGQMSLPVALSPWLILCAILMLTNFFPPLFKLLFADWAMPVSIIPGQVIKTRMLWNAYTWVLVSTVLSMIWLKPARETVSETVSKWLQRAPRPTLAAAVFFAIAFVMNNSGMQNVAGAWKIADPATNMISILAKASASSFGGLYPFISGYLGLFGGFVSGSEASTIAMFTKYHLLTSKLLNVDPLIVIAGTAIGGGLASVISPAKLQNAAATIDALGIESEVIKTAFVLSALLTFVTAIMAQVLAFA</sequence>
<name>A0A845L3F0_9FIRM</name>
<feature type="transmembrane region" description="Helical" evidence="8">
    <location>
        <begin position="235"/>
        <end position="255"/>
    </location>
</feature>
<dbReference type="PANTHER" id="PTHR30003">
    <property type="entry name" value="L-LACTATE PERMEASE"/>
    <property type="match status" value="1"/>
</dbReference>
<keyword evidence="3 8" id="KW-0813">Transport</keyword>
<evidence type="ECO:0000256" key="2">
    <source>
        <dbReference type="ARBA" id="ARBA00010100"/>
    </source>
</evidence>
<feature type="transmembrane region" description="Helical" evidence="8">
    <location>
        <begin position="368"/>
        <end position="386"/>
    </location>
</feature>
<keyword evidence="10" id="KW-1185">Reference proteome</keyword>
<feature type="transmembrane region" description="Helical" evidence="8">
    <location>
        <begin position="497"/>
        <end position="521"/>
    </location>
</feature>
<proteinExistence type="inferred from homology"/>
<keyword evidence="5 8" id="KW-0812">Transmembrane</keyword>
<evidence type="ECO:0000313" key="10">
    <source>
        <dbReference type="Proteomes" id="UP000463470"/>
    </source>
</evidence>
<dbReference type="Pfam" id="PF02652">
    <property type="entry name" value="Lactate_perm"/>
    <property type="match status" value="1"/>
</dbReference>
<dbReference type="GO" id="GO:0005886">
    <property type="term" value="C:plasma membrane"/>
    <property type="evidence" value="ECO:0007669"/>
    <property type="project" value="UniProtKB-SubCell"/>
</dbReference>
<dbReference type="OrthoDB" id="9761056at2"/>
<dbReference type="GO" id="GO:0015129">
    <property type="term" value="F:lactate transmembrane transporter activity"/>
    <property type="evidence" value="ECO:0007669"/>
    <property type="project" value="UniProtKB-UniRule"/>
</dbReference>
<feature type="transmembrane region" description="Helical" evidence="8">
    <location>
        <begin position="183"/>
        <end position="202"/>
    </location>
</feature>
<evidence type="ECO:0000313" key="9">
    <source>
        <dbReference type="EMBL" id="MZP30803.1"/>
    </source>
</evidence>
<dbReference type="PANTHER" id="PTHR30003:SF2">
    <property type="entry name" value="L-LACTATE PERMEASE"/>
    <property type="match status" value="1"/>
</dbReference>
<comment type="caution">
    <text evidence="9">The sequence shown here is derived from an EMBL/GenBank/DDBJ whole genome shotgun (WGS) entry which is preliminary data.</text>
</comment>
<feature type="transmembrane region" description="Helical" evidence="8">
    <location>
        <begin position="454"/>
        <end position="477"/>
    </location>
</feature>
<dbReference type="EMBL" id="WXEY01000019">
    <property type="protein sequence ID" value="MZP30803.1"/>
    <property type="molecule type" value="Genomic_DNA"/>
</dbReference>
<dbReference type="InterPro" id="IPR003804">
    <property type="entry name" value="Lactate_perm"/>
</dbReference>
<evidence type="ECO:0000256" key="7">
    <source>
        <dbReference type="ARBA" id="ARBA00023136"/>
    </source>
</evidence>
<reference evidence="9 10" key="1">
    <citation type="submission" date="2020-01" db="EMBL/GenBank/DDBJ databases">
        <title>Whole-genome sequence of Heliobacterium undosum DSM 13378.</title>
        <authorList>
            <person name="Kyndt J.A."/>
            <person name="Meyer T.E."/>
        </authorList>
    </citation>
    <scope>NUCLEOTIDE SEQUENCE [LARGE SCALE GENOMIC DNA]</scope>
    <source>
        <strain evidence="9 10">DSM 13378</strain>
    </source>
</reference>
<gene>
    <name evidence="9" type="ORF">GTO91_13880</name>
</gene>
<organism evidence="9 10">
    <name type="scientific">Heliomicrobium undosum</name>
    <dbReference type="NCBI Taxonomy" id="121734"/>
    <lineage>
        <taxon>Bacteria</taxon>
        <taxon>Bacillati</taxon>
        <taxon>Bacillota</taxon>
        <taxon>Clostridia</taxon>
        <taxon>Eubacteriales</taxon>
        <taxon>Heliobacteriaceae</taxon>
        <taxon>Heliomicrobium</taxon>
    </lineage>
</organism>
<feature type="transmembrane region" description="Helical" evidence="8">
    <location>
        <begin position="288"/>
        <end position="309"/>
    </location>
</feature>
<feature type="transmembrane region" description="Helical" evidence="8">
    <location>
        <begin position="6"/>
        <end position="21"/>
    </location>
</feature>
<evidence type="ECO:0000256" key="8">
    <source>
        <dbReference type="RuleBase" id="RU365092"/>
    </source>
</evidence>
<dbReference type="Proteomes" id="UP000463470">
    <property type="component" value="Unassembled WGS sequence"/>
</dbReference>
<evidence type="ECO:0000256" key="3">
    <source>
        <dbReference type="ARBA" id="ARBA00022448"/>
    </source>
</evidence>